<organism evidence="2 3">
    <name type="scientific">Mytilus galloprovincialis</name>
    <name type="common">Mediterranean mussel</name>
    <dbReference type="NCBI Taxonomy" id="29158"/>
    <lineage>
        <taxon>Eukaryota</taxon>
        <taxon>Metazoa</taxon>
        <taxon>Spiralia</taxon>
        <taxon>Lophotrochozoa</taxon>
        <taxon>Mollusca</taxon>
        <taxon>Bivalvia</taxon>
        <taxon>Autobranchia</taxon>
        <taxon>Pteriomorphia</taxon>
        <taxon>Mytilida</taxon>
        <taxon>Mytiloidea</taxon>
        <taxon>Mytilidae</taxon>
        <taxon>Mytilinae</taxon>
        <taxon>Mytilus</taxon>
    </lineage>
</organism>
<name>A0A8B6FU10_MYTGA</name>
<protein>
    <submittedName>
        <fullName evidence="2">Uncharacterized protein</fullName>
    </submittedName>
</protein>
<dbReference type="OrthoDB" id="10065209at2759"/>
<evidence type="ECO:0000313" key="2">
    <source>
        <dbReference type="EMBL" id="VDI53474.1"/>
    </source>
</evidence>
<keyword evidence="1" id="KW-0175">Coiled coil</keyword>
<comment type="caution">
    <text evidence="2">The sequence shown here is derived from an EMBL/GenBank/DDBJ whole genome shotgun (WGS) entry which is preliminary data.</text>
</comment>
<sequence>MADAEDLKALGEEVERLRIAMKEQKEYIQKQEQSWKEAEPRPVVMMSGRRLDRFRDQSTSSSDPSITEWVSDMRSQAESRKLTAPEFSIFLLDNLAGKARQEILGRGEALHQDPEGIIKILFKVFGDGDSLPILQQRFYAYKQKEEDLITCSLNMVELYDKIVQLDQSFAACRDASLKGRFAETVKDEGLRRELRRLNIETPTLEFFELRDRAVHWMGKSLKENQLLTKR</sequence>
<dbReference type="EMBL" id="UYJE01007302">
    <property type="protein sequence ID" value="VDI53474.1"/>
    <property type="molecule type" value="Genomic_DNA"/>
</dbReference>
<dbReference type="AlphaFoldDB" id="A0A8B6FU10"/>
<evidence type="ECO:0000313" key="3">
    <source>
        <dbReference type="Proteomes" id="UP000596742"/>
    </source>
</evidence>
<reference evidence="2" key="1">
    <citation type="submission" date="2018-11" db="EMBL/GenBank/DDBJ databases">
        <authorList>
            <person name="Alioto T."/>
            <person name="Alioto T."/>
        </authorList>
    </citation>
    <scope>NUCLEOTIDE SEQUENCE</scope>
</reference>
<evidence type="ECO:0000256" key="1">
    <source>
        <dbReference type="SAM" id="Coils"/>
    </source>
</evidence>
<accession>A0A8B6FU10</accession>
<proteinExistence type="predicted"/>
<dbReference type="Proteomes" id="UP000596742">
    <property type="component" value="Unassembled WGS sequence"/>
</dbReference>
<feature type="coiled-coil region" evidence="1">
    <location>
        <begin position="7"/>
        <end position="34"/>
    </location>
</feature>
<keyword evidence="3" id="KW-1185">Reference proteome</keyword>
<gene>
    <name evidence="2" type="ORF">MGAL_10B073559</name>
</gene>